<evidence type="ECO:0000313" key="2">
    <source>
        <dbReference type="EMBL" id="NMD87633.1"/>
    </source>
</evidence>
<sequence>MNSTPRERMIAALERRPPLPGPVPHWELVFFPTMEAFGKVCSVHRNYSQWLQMSERERELHRIDIAELAIAIAEKYEHNAISVLPAPWESQEFCRLAEKIRERSGDRYLLIAHADGTQAIPSGGDMEQFSYRLIDEPQKLKDESMRAIEQLLRDAVSWRAAGIEAVAMCSDYCMNAGPFLSPELFAEFVTPFLKLQVAELRKLGFYTIKHTDGNIMPIIDQLAECAPDALHSLDPQGGVDIAEVKKRYGDRLCLIGNVNCGLMDTGTDAEVAASAEYALRHGMPGGGYVFSTSNCIYTGMPLEHYELILKIRHEKGVYPLPPADSSDEKEDA</sequence>
<dbReference type="InterPro" id="IPR038071">
    <property type="entry name" value="UROD/MetE-like_sf"/>
</dbReference>
<dbReference type="InterPro" id="IPR052024">
    <property type="entry name" value="Methanogen_methyltrans"/>
</dbReference>
<dbReference type="InterPro" id="IPR000257">
    <property type="entry name" value="Uroporphyrinogen_deCOase"/>
</dbReference>
<feature type="domain" description="Uroporphyrinogen decarboxylase (URO-D)" evidence="1">
    <location>
        <begin position="125"/>
        <end position="314"/>
    </location>
</feature>
<protein>
    <recommendedName>
        <fullName evidence="1">Uroporphyrinogen decarboxylase (URO-D) domain-containing protein</fullName>
    </recommendedName>
</protein>
<gene>
    <name evidence="2" type="ORF">HF882_13670</name>
</gene>
<dbReference type="GO" id="GO:0006779">
    <property type="term" value="P:porphyrin-containing compound biosynthetic process"/>
    <property type="evidence" value="ECO:0007669"/>
    <property type="project" value="InterPro"/>
</dbReference>
<organism evidence="2 3">
    <name type="scientific">Victivallis vadensis</name>
    <dbReference type="NCBI Taxonomy" id="172901"/>
    <lineage>
        <taxon>Bacteria</taxon>
        <taxon>Pseudomonadati</taxon>
        <taxon>Lentisphaerota</taxon>
        <taxon>Lentisphaeria</taxon>
        <taxon>Victivallales</taxon>
        <taxon>Victivallaceae</taxon>
        <taxon>Victivallis</taxon>
    </lineage>
</organism>
<dbReference type="RefSeq" id="WP_168962995.1">
    <property type="nucleotide sequence ID" value="NZ_CALXNT010000112.1"/>
</dbReference>
<reference evidence="2 3" key="1">
    <citation type="submission" date="2020-04" db="EMBL/GenBank/DDBJ databases">
        <authorList>
            <person name="Hitch T.C.A."/>
            <person name="Wylensek D."/>
            <person name="Clavel T."/>
        </authorList>
    </citation>
    <scope>NUCLEOTIDE SEQUENCE [LARGE SCALE GENOMIC DNA]</scope>
    <source>
        <strain evidence="2 3">COR2-253-APC-1A</strain>
    </source>
</reference>
<evidence type="ECO:0000259" key="1">
    <source>
        <dbReference type="Pfam" id="PF01208"/>
    </source>
</evidence>
<dbReference type="SUPFAM" id="SSF51726">
    <property type="entry name" value="UROD/MetE-like"/>
    <property type="match status" value="1"/>
</dbReference>
<proteinExistence type="predicted"/>
<dbReference type="GO" id="GO:0004853">
    <property type="term" value="F:uroporphyrinogen decarboxylase activity"/>
    <property type="evidence" value="ECO:0007669"/>
    <property type="project" value="InterPro"/>
</dbReference>
<dbReference type="EMBL" id="JABAEW010000027">
    <property type="protein sequence ID" value="NMD87633.1"/>
    <property type="molecule type" value="Genomic_DNA"/>
</dbReference>
<dbReference type="PANTHER" id="PTHR47099">
    <property type="entry name" value="METHYLCOBAMIDE:COM METHYLTRANSFERASE MTBA"/>
    <property type="match status" value="1"/>
</dbReference>
<dbReference type="Proteomes" id="UP000576225">
    <property type="component" value="Unassembled WGS sequence"/>
</dbReference>
<dbReference type="AlphaFoldDB" id="A0A848AZ22"/>
<dbReference type="Gene3D" id="3.20.20.210">
    <property type="match status" value="1"/>
</dbReference>
<dbReference type="PANTHER" id="PTHR47099:SF1">
    <property type="entry name" value="METHYLCOBAMIDE:COM METHYLTRANSFERASE MTBA"/>
    <property type="match status" value="1"/>
</dbReference>
<evidence type="ECO:0000313" key="3">
    <source>
        <dbReference type="Proteomes" id="UP000576225"/>
    </source>
</evidence>
<name>A0A848AZ22_9BACT</name>
<dbReference type="Pfam" id="PF01208">
    <property type="entry name" value="URO-D"/>
    <property type="match status" value="1"/>
</dbReference>
<comment type="caution">
    <text evidence="2">The sequence shown here is derived from an EMBL/GenBank/DDBJ whole genome shotgun (WGS) entry which is preliminary data.</text>
</comment>
<accession>A0A848AZ22</accession>